<sequence length="388" mass="43925">MPELPEVERAAKLIKHVGLGKKIQRVEATEDTIVFSDITAEEFTAELTGRQITDVKRYGKIFYIELDGTGRMPVLHFGMTGMLQVRGELAMYYKETPRKASTDWPPRFMKFTLHLLDEETDTTTEIAFLDARRLGRIRLRNSPATEPPISELGFDPILSMPKLDDFSELVLKRSCPIKALLLDQSFSAGIGNWVADEILYHSRVHPEQRSNTLSMEQLTSLHQHMQNVCQTAIAVDADDSKFPENWLFKHRWGKGKGKSKGGDGLKLVPISRYFVSDCCRNSMQPDGTLATIQWVTVGGRTSAYVSELQHMPPDIKPLGKRGRRSRSKTDAEEAEESDLTPLEDDEVLSEPKKRKQKILTVKQTTVTRRRIVKNTPEDSQNTLPVKTS</sequence>
<dbReference type="GO" id="GO:0008270">
    <property type="term" value="F:zinc ion binding"/>
    <property type="evidence" value="ECO:0007669"/>
    <property type="project" value="InterPro"/>
</dbReference>
<dbReference type="GO" id="GO:0003906">
    <property type="term" value="F:DNA-(apurinic or apyrimidinic site) endonuclease activity"/>
    <property type="evidence" value="ECO:0007669"/>
    <property type="project" value="InterPro"/>
</dbReference>
<dbReference type="AlphaFoldDB" id="V2XRR8"/>
<protein>
    <submittedName>
        <fullName evidence="13">Formamidopyrimidine-dna glycosylase</fullName>
    </submittedName>
</protein>
<feature type="region of interest" description="Disordered" evidence="10">
    <location>
        <begin position="369"/>
        <end position="388"/>
    </location>
</feature>
<evidence type="ECO:0000259" key="12">
    <source>
        <dbReference type="PROSITE" id="PS51068"/>
    </source>
</evidence>
<dbReference type="KEGG" id="mrr:Moror_12640"/>
<evidence type="ECO:0000256" key="7">
    <source>
        <dbReference type="ARBA" id="ARBA00023239"/>
    </source>
</evidence>
<evidence type="ECO:0000256" key="3">
    <source>
        <dbReference type="ARBA" id="ARBA00022763"/>
    </source>
</evidence>
<keyword evidence="8" id="KW-0511">Multifunctional enzyme</keyword>
<dbReference type="OrthoDB" id="444592at2759"/>
<dbReference type="GO" id="GO:0016829">
    <property type="term" value="F:lyase activity"/>
    <property type="evidence" value="ECO:0007669"/>
    <property type="project" value="UniProtKB-KW"/>
</dbReference>
<feature type="compositionally biased region" description="Polar residues" evidence="10">
    <location>
        <begin position="377"/>
        <end position="388"/>
    </location>
</feature>
<keyword evidence="9" id="KW-0326">Glycosidase</keyword>
<dbReference type="InterPro" id="IPR010979">
    <property type="entry name" value="Ribosomal_uS13-like_H2TH"/>
</dbReference>
<evidence type="ECO:0000313" key="13">
    <source>
        <dbReference type="EMBL" id="ESK95566.1"/>
    </source>
</evidence>
<gene>
    <name evidence="13" type="ORF">Moror_12640</name>
</gene>
<keyword evidence="7" id="KW-0456">Lyase</keyword>
<accession>V2XRR8</accession>
<organism evidence="13 14">
    <name type="scientific">Moniliophthora roreri (strain MCA 2997)</name>
    <name type="common">Cocoa frosty pod rot fungus</name>
    <name type="synonym">Crinipellis roreri</name>
    <dbReference type="NCBI Taxonomy" id="1381753"/>
    <lineage>
        <taxon>Eukaryota</taxon>
        <taxon>Fungi</taxon>
        <taxon>Dikarya</taxon>
        <taxon>Basidiomycota</taxon>
        <taxon>Agaricomycotina</taxon>
        <taxon>Agaricomycetes</taxon>
        <taxon>Agaricomycetidae</taxon>
        <taxon>Agaricales</taxon>
        <taxon>Marasmiineae</taxon>
        <taxon>Marasmiaceae</taxon>
        <taxon>Moniliophthora</taxon>
    </lineage>
</organism>
<evidence type="ECO:0000256" key="8">
    <source>
        <dbReference type="ARBA" id="ARBA00023268"/>
    </source>
</evidence>
<evidence type="ECO:0000256" key="9">
    <source>
        <dbReference type="ARBA" id="ARBA00023295"/>
    </source>
</evidence>
<dbReference type="Proteomes" id="UP000017559">
    <property type="component" value="Unassembled WGS sequence"/>
</dbReference>
<dbReference type="PROSITE" id="PS51068">
    <property type="entry name" value="FPG_CAT"/>
    <property type="match status" value="1"/>
</dbReference>
<dbReference type="InterPro" id="IPR000595">
    <property type="entry name" value="cNMP-bd_dom"/>
</dbReference>
<dbReference type="SMART" id="SM01232">
    <property type="entry name" value="H2TH"/>
    <property type="match status" value="1"/>
</dbReference>
<dbReference type="SUPFAM" id="SSF46946">
    <property type="entry name" value="S13-like H2TH domain"/>
    <property type="match status" value="1"/>
</dbReference>
<dbReference type="InterPro" id="IPR035937">
    <property type="entry name" value="FPG_N"/>
</dbReference>
<evidence type="ECO:0000256" key="10">
    <source>
        <dbReference type="SAM" id="MobiDB-lite"/>
    </source>
</evidence>
<keyword evidence="14" id="KW-1185">Reference proteome</keyword>
<feature type="domain" description="Formamidopyrimidine-DNA glycosylase catalytic" evidence="12">
    <location>
        <begin position="2"/>
        <end position="135"/>
    </location>
</feature>
<reference evidence="13 14" key="1">
    <citation type="journal article" date="2014" name="BMC Genomics">
        <title>Genome and secretome analysis of the hemibiotrophic fungal pathogen, Moniliophthora roreri, which causes frosty pod rot disease of cacao: mechanisms of the biotrophic and necrotrophic phases.</title>
        <authorList>
            <person name="Meinhardt L.W."/>
            <person name="Costa G.G.L."/>
            <person name="Thomazella D.P.T."/>
            <person name="Teixeira P.J.P.L."/>
            <person name="Carazzolle M.F."/>
            <person name="Schuster S.C."/>
            <person name="Carlson J.E."/>
            <person name="Guiltinan M.J."/>
            <person name="Mieczkowski P."/>
            <person name="Farmer A."/>
            <person name="Ramaraj T."/>
            <person name="Crozier J."/>
            <person name="Davis R.E."/>
            <person name="Shao J."/>
            <person name="Melnick R.L."/>
            <person name="Pereira G.A.G."/>
            <person name="Bailey B.A."/>
        </authorList>
    </citation>
    <scope>NUCLEOTIDE SEQUENCE [LARGE SCALE GENOMIC DNA]</scope>
    <source>
        <strain evidence="13 14">MCA 2997</strain>
    </source>
</reference>
<feature type="compositionally biased region" description="Acidic residues" evidence="10">
    <location>
        <begin position="332"/>
        <end position="348"/>
    </location>
</feature>
<dbReference type="FunFam" id="1.10.8.50:FF:000009">
    <property type="entry name" value="Formamidopyrimidine-DNA glycosylase"/>
    <property type="match status" value="1"/>
</dbReference>
<comment type="caution">
    <text evidence="13">The sequence shown here is derived from an EMBL/GenBank/DDBJ whole genome shotgun (WGS) entry which is preliminary data.</text>
</comment>
<evidence type="ECO:0000259" key="11">
    <source>
        <dbReference type="PROSITE" id="PS50042"/>
    </source>
</evidence>
<dbReference type="InterPro" id="IPR015886">
    <property type="entry name" value="H2TH_FPG"/>
</dbReference>
<dbReference type="GO" id="GO:0006284">
    <property type="term" value="P:base-excision repair"/>
    <property type="evidence" value="ECO:0007669"/>
    <property type="project" value="InterPro"/>
</dbReference>
<feature type="region of interest" description="Disordered" evidence="10">
    <location>
        <begin position="310"/>
        <end position="358"/>
    </location>
</feature>
<feature type="domain" description="Cyclic nucleotide-binding" evidence="11">
    <location>
        <begin position="22"/>
        <end position="101"/>
    </location>
</feature>
<evidence type="ECO:0000256" key="5">
    <source>
        <dbReference type="ARBA" id="ARBA00023125"/>
    </source>
</evidence>
<dbReference type="InterPro" id="IPR012319">
    <property type="entry name" value="FPG_cat"/>
</dbReference>
<dbReference type="SUPFAM" id="SSF81624">
    <property type="entry name" value="N-terminal domain of MutM-like DNA repair proteins"/>
    <property type="match status" value="1"/>
</dbReference>
<evidence type="ECO:0000256" key="2">
    <source>
        <dbReference type="ARBA" id="ARBA00009409"/>
    </source>
</evidence>
<evidence type="ECO:0000256" key="6">
    <source>
        <dbReference type="ARBA" id="ARBA00023204"/>
    </source>
</evidence>
<dbReference type="PANTHER" id="PTHR22993">
    <property type="entry name" value="FORMAMIDOPYRIMIDINE-DNA GLYCOSYLASE"/>
    <property type="match status" value="1"/>
</dbReference>
<proteinExistence type="inferred from homology"/>
<comment type="catalytic activity">
    <reaction evidence="1">
        <text>Hydrolysis of DNA containing ring-opened 7-methylguanine residues, releasing 2,6-diamino-4-hydroxy-5-(N-methyl)formamidopyrimidine.</text>
        <dbReference type="EC" id="3.2.2.23"/>
    </reaction>
</comment>
<evidence type="ECO:0000313" key="14">
    <source>
        <dbReference type="Proteomes" id="UP000017559"/>
    </source>
</evidence>
<dbReference type="Pfam" id="PF01149">
    <property type="entry name" value="Fapy_DNA_glyco"/>
    <property type="match status" value="1"/>
</dbReference>
<dbReference type="SMART" id="SM00898">
    <property type="entry name" value="Fapy_DNA_glyco"/>
    <property type="match status" value="1"/>
</dbReference>
<keyword evidence="6" id="KW-0234">DNA repair</keyword>
<dbReference type="Gene3D" id="3.20.190.10">
    <property type="entry name" value="MutM-like, N-terminal"/>
    <property type="match status" value="1"/>
</dbReference>
<dbReference type="Gene3D" id="1.10.8.50">
    <property type="match status" value="1"/>
</dbReference>
<dbReference type="PANTHER" id="PTHR22993:SF9">
    <property type="entry name" value="FORMAMIDOPYRIMIDINE-DNA GLYCOSYLASE"/>
    <property type="match status" value="1"/>
</dbReference>
<comment type="similarity">
    <text evidence="2">Belongs to the FPG family.</text>
</comment>
<dbReference type="EMBL" id="AWSO01000074">
    <property type="protein sequence ID" value="ESK95566.1"/>
    <property type="molecule type" value="Genomic_DNA"/>
</dbReference>
<keyword evidence="4" id="KW-0378">Hydrolase</keyword>
<dbReference type="Pfam" id="PF06831">
    <property type="entry name" value="H2TH"/>
    <property type="match status" value="1"/>
</dbReference>
<dbReference type="GO" id="GO:0008534">
    <property type="term" value="F:oxidized purine nucleobase lesion DNA N-glycosylase activity"/>
    <property type="evidence" value="ECO:0007669"/>
    <property type="project" value="UniProtKB-EC"/>
</dbReference>
<evidence type="ECO:0000256" key="1">
    <source>
        <dbReference type="ARBA" id="ARBA00001668"/>
    </source>
</evidence>
<dbReference type="STRING" id="1381753.V2XRR8"/>
<evidence type="ECO:0000256" key="4">
    <source>
        <dbReference type="ARBA" id="ARBA00022801"/>
    </source>
</evidence>
<dbReference type="GO" id="GO:0005634">
    <property type="term" value="C:nucleus"/>
    <property type="evidence" value="ECO:0007669"/>
    <property type="project" value="TreeGrafter"/>
</dbReference>
<dbReference type="PROSITE" id="PS50042">
    <property type="entry name" value="CNMP_BINDING_3"/>
    <property type="match status" value="1"/>
</dbReference>
<name>V2XRR8_MONRO</name>
<dbReference type="HOGENOM" id="CLU_038423_0_1_1"/>
<dbReference type="GO" id="GO:0003684">
    <property type="term" value="F:damaged DNA binding"/>
    <property type="evidence" value="ECO:0007669"/>
    <property type="project" value="InterPro"/>
</dbReference>
<dbReference type="CDD" id="cd08972">
    <property type="entry name" value="PF_Nei_N"/>
    <property type="match status" value="1"/>
</dbReference>
<keyword evidence="5" id="KW-0238">DNA-binding</keyword>
<keyword evidence="3" id="KW-0227">DNA damage</keyword>